<sequence>MPLIVPGLQNVDAQSSNAKSQSSWEKQLMGKTLNTDGKTDELTFAVEDLPEVHRIIQPGQNVTRDTDENPPKQKLKSSVQRGLRQSLLSTYPLLAPHGDAIMPKKGALESIKLPDRVVLYVLDGEPLFFQPDMPGPAMLLPHLRLVHRFPHAFPSLRIDRGAIRFVLSGATLMAPGLTSAGGRLPDPIDGPERAEDGRWSRELEKGEPVIIMAEGKDTACAVGVLVAGTKEVKEKGKGPVVEEAHYLGDGLWNLSTN</sequence>
<dbReference type="EMBL" id="LBBL01000030">
    <property type="protein sequence ID" value="KKF96725.1"/>
    <property type="molecule type" value="Genomic_DNA"/>
</dbReference>
<feature type="compositionally biased region" description="Polar residues" evidence="3">
    <location>
        <begin position="11"/>
        <end position="25"/>
    </location>
</feature>
<dbReference type="PANTHER" id="PTHR22798:SF0">
    <property type="entry name" value="MALIGNANT T-CELL-AMPLIFIED SEQUENCE 1"/>
    <property type="match status" value="1"/>
</dbReference>
<dbReference type="GO" id="GO:0005829">
    <property type="term" value="C:cytosol"/>
    <property type="evidence" value="ECO:0007669"/>
    <property type="project" value="EnsemblFungi"/>
</dbReference>
<evidence type="ECO:0000313" key="6">
    <source>
        <dbReference type="Proteomes" id="UP000034841"/>
    </source>
</evidence>
<dbReference type="CDD" id="cd11609">
    <property type="entry name" value="MCT1_N"/>
    <property type="match status" value="1"/>
</dbReference>
<dbReference type="InterPro" id="IPR041366">
    <property type="entry name" value="Pre-PUA"/>
</dbReference>
<accession>A0A0F8B777</accession>
<dbReference type="SUPFAM" id="SSF88697">
    <property type="entry name" value="PUA domain-like"/>
    <property type="match status" value="1"/>
</dbReference>
<dbReference type="CDD" id="cd21155">
    <property type="entry name" value="PUA_MCTS-1-like"/>
    <property type="match status" value="1"/>
</dbReference>
<evidence type="ECO:0000256" key="1">
    <source>
        <dbReference type="ARBA" id="ARBA00004496"/>
    </source>
</evidence>
<organism evidence="5 6">
    <name type="scientific">Ceratocystis fimbriata f. sp. platani</name>
    <dbReference type="NCBI Taxonomy" id="88771"/>
    <lineage>
        <taxon>Eukaryota</taxon>
        <taxon>Fungi</taxon>
        <taxon>Dikarya</taxon>
        <taxon>Ascomycota</taxon>
        <taxon>Pezizomycotina</taxon>
        <taxon>Sordariomycetes</taxon>
        <taxon>Hypocreomycetidae</taxon>
        <taxon>Microascales</taxon>
        <taxon>Ceratocystidaceae</taxon>
        <taxon>Ceratocystis</taxon>
    </lineage>
</organism>
<name>A0A0F8B777_CERFI</name>
<dbReference type="Pfam" id="PF01472">
    <property type="entry name" value="PUA"/>
    <property type="match status" value="1"/>
</dbReference>
<dbReference type="AlphaFoldDB" id="A0A0F8B777"/>
<feature type="region of interest" description="Disordered" evidence="3">
    <location>
        <begin position="1"/>
        <end position="25"/>
    </location>
</feature>
<evidence type="ECO:0000256" key="3">
    <source>
        <dbReference type="SAM" id="MobiDB-lite"/>
    </source>
</evidence>
<dbReference type="NCBIfam" id="TIGR00451">
    <property type="entry name" value="unchar_dom_2"/>
    <property type="match status" value="1"/>
</dbReference>
<dbReference type="InterPro" id="IPR002478">
    <property type="entry name" value="PUA"/>
</dbReference>
<proteinExistence type="predicted"/>
<evidence type="ECO:0000256" key="2">
    <source>
        <dbReference type="ARBA" id="ARBA00022490"/>
    </source>
</evidence>
<dbReference type="OrthoDB" id="10249667at2759"/>
<evidence type="ECO:0000313" key="5">
    <source>
        <dbReference type="EMBL" id="KKF96725.1"/>
    </source>
</evidence>
<dbReference type="Gene3D" id="3.10.400.20">
    <property type="match status" value="1"/>
</dbReference>
<dbReference type="Proteomes" id="UP000034841">
    <property type="component" value="Unassembled WGS sequence"/>
</dbReference>
<comment type="caution">
    <text evidence="5">The sequence shown here is derived from an EMBL/GenBank/DDBJ whole genome shotgun (WGS) entry which is preliminary data.</text>
</comment>
<protein>
    <submittedName>
        <fullName evidence="5">Translation machinery-associated protein 20</fullName>
    </submittedName>
</protein>
<dbReference type="InterPro" id="IPR015947">
    <property type="entry name" value="PUA-like_sf"/>
</dbReference>
<keyword evidence="6" id="KW-1185">Reference proteome</keyword>
<reference evidence="5 6" key="1">
    <citation type="submission" date="2015-04" db="EMBL/GenBank/DDBJ databases">
        <title>Genome sequence of Ceratocystis platani, a major pathogen of plane trees.</title>
        <authorList>
            <person name="Belbahri L."/>
        </authorList>
    </citation>
    <scope>NUCLEOTIDE SEQUENCE [LARGE SCALE GENOMIC DNA]</scope>
    <source>
        <strain evidence="5 6">CFO</strain>
    </source>
</reference>
<dbReference type="GO" id="GO:0001731">
    <property type="term" value="P:formation of translation preinitiation complex"/>
    <property type="evidence" value="ECO:0007669"/>
    <property type="project" value="TreeGrafter"/>
</dbReference>
<dbReference type="InterPro" id="IPR004521">
    <property type="entry name" value="Uncharacterised_CHP00451"/>
</dbReference>
<dbReference type="SMART" id="SM00359">
    <property type="entry name" value="PUA"/>
    <property type="match status" value="1"/>
</dbReference>
<dbReference type="GO" id="GO:0042254">
    <property type="term" value="P:ribosome biogenesis"/>
    <property type="evidence" value="ECO:0007669"/>
    <property type="project" value="EnsemblFungi"/>
</dbReference>
<feature type="region of interest" description="Disordered" evidence="3">
    <location>
        <begin position="59"/>
        <end position="79"/>
    </location>
</feature>
<feature type="domain" description="PUA" evidence="4">
    <location>
        <begin position="154"/>
        <end position="248"/>
    </location>
</feature>
<dbReference type="InterPro" id="IPR016437">
    <property type="entry name" value="MCT-1/Tma20"/>
</dbReference>
<comment type="subcellular location">
    <subcellularLocation>
        <location evidence="1">Cytoplasm</location>
    </subcellularLocation>
</comment>
<evidence type="ECO:0000259" key="4">
    <source>
        <dbReference type="SMART" id="SM00359"/>
    </source>
</evidence>
<gene>
    <name evidence="5" type="primary">TMA20</name>
    <name evidence="5" type="ORF">CFO_g913</name>
</gene>
<keyword evidence="2" id="KW-0963">Cytoplasm</keyword>
<dbReference type="GO" id="GO:0000184">
    <property type="term" value="P:nuclear-transcribed mRNA catabolic process, nonsense-mediated decay"/>
    <property type="evidence" value="ECO:0007669"/>
    <property type="project" value="EnsemblFungi"/>
</dbReference>
<dbReference type="Pfam" id="PF17832">
    <property type="entry name" value="Pre-PUA"/>
    <property type="match status" value="1"/>
</dbReference>
<dbReference type="GO" id="GO:0003723">
    <property type="term" value="F:RNA binding"/>
    <property type="evidence" value="ECO:0007669"/>
    <property type="project" value="InterPro"/>
</dbReference>
<dbReference type="PROSITE" id="PS50890">
    <property type="entry name" value="PUA"/>
    <property type="match status" value="1"/>
</dbReference>
<dbReference type="PANTHER" id="PTHR22798">
    <property type="entry name" value="MCT-1 PROTEIN"/>
    <property type="match status" value="1"/>
</dbReference>